<accession>A0AAE0GFR7</accession>
<dbReference type="AlphaFoldDB" id="A0AAE0GFR7"/>
<dbReference type="Proteomes" id="UP001190700">
    <property type="component" value="Unassembled WGS sequence"/>
</dbReference>
<keyword evidence="3" id="KW-1185">Reference proteome</keyword>
<sequence>MVAKLERRKVVSTPGARVNRQHTDWWARLGCRRVDCPGAVILGGNVAEAPADGEQYCVVIAPEVACKHYVDDNKPMGWVSGVAREALKKEMQGSGRKPFKTYKKNVMDLTEMELDTGDRSRIGCTPQVCRQIRVENTTDLRGHQTDPLISCIELQKKWAAEDIAKNKLTAAREFGLDNISHVQYYVKKWAGTEIEEALVQVECAKAEEFLNVSKAPGVNLEVLTFGFKGKEARRKDTEDGEAEVEEERAGGRVSSAQFWDRGPMTSDASFKAIAEVAEQKKQAAADTQVRKRQAAVKEMERSAKYAKLAEGARKKVEHQARNHVKLAKLVKEELVGMLKAMGETPATSAKKADMEALVQQLVGLPTKEGPFGFLF</sequence>
<name>A0AAE0GFR7_9CHLO</name>
<evidence type="ECO:0000313" key="2">
    <source>
        <dbReference type="EMBL" id="KAK3277133.1"/>
    </source>
</evidence>
<evidence type="ECO:0000313" key="3">
    <source>
        <dbReference type="Proteomes" id="UP001190700"/>
    </source>
</evidence>
<dbReference type="EMBL" id="LGRX02006240">
    <property type="protein sequence ID" value="KAK3277133.1"/>
    <property type="molecule type" value="Genomic_DNA"/>
</dbReference>
<reference evidence="2 3" key="1">
    <citation type="journal article" date="2015" name="Genome Biol. Evol.">
        <title>Comparative Genomics of a Bacterivorous Green Alga Reveals Evolutionary Causalities and Consequences of Phago-Mixotrophic Mode of Nutrition.</title>
        <authorList>
            <person name="Burns J.A."/>
            <person name="Paasch A."/>
            <person name="Narechania A."/>
            <person name="Kim E."/>
        </authorList>
    </citation>
    <scope>NUCLEOTIDE SEQUENCE [LARGE SCALE GENOMIC DNA]</scope>
    <source>
        <strain evidence="2 3">PLY_AMNH</strain>
    </source>
</reference>
<evidence type="ECO:0000256" key="1">
    <source>
        <dbReference type="SAM" id="MobiDB-lite"/>
    </source>
</evidence>
<feature type="region of interest" description="Disordered" evidence="1">
    <location>
        <begin position="234"/>
        <end position="258"/>
    </location>
</feature>
<comment type="caution">
    <text evidence="2">The sequence shown here is derived from an EMBL/GenBank/DDBJ whole genome shotgun (WGS) entry which is preliminary data.</text>
</comment>
<proteinExistence type="predicted"/>
<gene>
    <name evidence="2" type="ORF">CYMTET_14840</name>
</gene>
<protein>
    <submittedName>
        <fullName evidence="2">Uncharacterized protein</fullName>
    </submittedName>
</protein>
<organism evidence="2 3">
    <name type="scientific">Cymbomonas tetramitiformis</name>
    <dbReference type="NCBI Taxonomy" id="36881"/>
    <lineage>
        <taxon>Eukaryota</taxon>
        <taxon>Viridiplantae</taxon>
        <taxon>Chlorophyta</taxon>
        <taxon>Pyramimonadophyceae</taxon>
        <taxon>Pyramimonadales</taxon>
        <taxon>Pyramimonadaceae</taxon>
        <taxon>Cymbomonas</taxon>
    </lineage>
</organism>